<accession>A0A1G1WDD3</accession>
<dbReference type="AlphaFoldDB" id="A0A1G1WDD3"/>
<sequence>MVKRARESRNKQGGILICPVTKRIQEQKKIVLNRYYLGKGRPAVKTGQSVSDTEIIAHCEISAGQRLIKIAHSLGVSGKSVHKYLTRKIGDRIYEGEIIARKRGVLGVGKKEIKSSVDGVVTEIDERGDIILQFLPKPVRLLAGANGQIKEITEAKISIDTVGTSIHGFVSLGKDREGIISMIGGPKEFILPERIAADSKGKILVGGALLEKSALEKAVTLGVEGIVTGGMNYRDFEGLGGGEDIGTSIIVTEGFGTAPMGDDFWKYFKQMEGRLGFILGNENQLLIPDISGSGEVRIAAASTIWRQLRTDDKVRYLRKESSDLLGVVKELPGNQIINSGIFTEVARVSFESGQELLLPSSNLEIIE</sequence>
<reference evidence="1 2" key="1">
    <citation type="journal article" date="2016" name="Nat. Commun.">
        <title>Thousands of microbial genomes shed light on interconnected biogeochemical processes in an aquifer system.</title>
        <authorList>
            <person name="Anantharaman K."/>
            <person name="Brown C.T."/>
            <person name="Hug L.A."/>
            <person name="Sharon I."/>
            <person name="Castelle C.J."/>
            <person name="Probst A.J."/>
            <person name="Thomas B.C."/>
            <person name="Singh A."/>
            <person name="Wilkins M.J."/>
            <person name="Karaoz U."/>
            <person name="Brodie E.L."/>
            <person name="Williams K.H."/>
            <person name="Hubbard S.S."/>
            <person name="Banfield J.F."/>
        </authorList>
    </citation>
    <scope>NUCLEOTIDE SEQUENCE [LARGE SCALE GENOMIC DNA]</scope>
</reference>
<dbReference type="STRING" id="1802596.A2Z11_02965"/>
<name>A0A1G1WDD3_9BACT</name>
<protein>
    <recommendedName>
        <fullName evidence="3">KOW domain-containing protein</fullName>
    </recommendedName>
</protein>
<evidence type="ECO:0000313" key="1">
    <source>
        <dbReference type="EMBL" id="OGY25297.1"/>
    </source>
</evidence>
<evidence type="ECO:0000313" key="2">
    <source>
        <dbReference type="Proteomes" id="UP000176389"/>
    </source>
</evidence>
<gene>
    <name evidence="1" type="ORF">A2Z11_02965</name>
</gene>
<comment type="caution">
    <text evidence="1">The sequence shown here is derived from an EMBL/GenBank/DDBJ whole genome shotgun (WGS) entry which is preliminary data.</text>
</comment>
<dbReference type="Proteomes" id="UP000176389">
    <property type="component" value="Unassembled WGS sequence"/>
</dbReference>
<proteinExistence type="predicted"/>
<evidence type="ECO:0008006" key="3">
    <source>
        <dbReference type="Google" id="ProtNLM"/>
    </source>
</evidence>
<organism evidence="1 2">
    <name type="scientific">Candidatus Woykebacteria bacterium RBG_16_43_9</name>
    <dbReference type="NCBI Taxonomy" id="1802596"/>
    <lineage>
        <taxon>Bacteria</taxon>
        <taxon>Candidatus Woykeibacteriota</taxon>
    </lineage>
</organism>
<dbReference type="EMBL" id="MHCS01000048">
    <property type="protein sequence ID" value="OGY25297.1"/>
    <property type="molecule type" value="Genomic_DNA"/>
</dbReference>